<dbReference type="EMBL" id="FUXA01000009">
    <property type="protein sequence ID" value="SJZ77697.1"/>
    <property type="molecule type" value="Genomic_DNA"/>
</dbReference>
<feature type="transmembrane region" description="Helical" evidence="2">
    <location>
        <begin position="70"/>
        <end position="100"/>
    </location>
</feature>
<feature type="transmembrane region" description="Helical" evidence="2">
    <location>
        <begin position="132"/>
        <end position="154"/>
    </location>
</feature>
<keyword evidence="2" id="KW-1133">Transmembrane helix</keyword>
<evidence type="ECO:0000256" key="2">
    <source>
        <dbReference type="SAM" id="Phobius"/>
    </source>
</evidence>
<feature type="region of interest" description="Disordered" evidence="1">
    <location>
        <begin position="327"/>
        <end position="456"/>
    </location>
</feature>
<feature type="transmembrane region" description="Helical" evidence="2">
    <location>
        <begin position="217"/>
        <end position="236"/>
    </location>
</feature>
<feature type="transmembrane region" description="Helical" evidence="2">
    <location>
        <begin position="190"/>
        <end position="210"/>
    </location>
</feature>
<evidence type="ECO:0000313" key="3">
    <source>
        <dbReference type="EMBL" id="SJZ77697.1"/>
    </source>
</evidence>
<accession>A0A1T4NFA9</accession>
<evidence type="ECO:0000256" key="1">
    <source>
        <dbReference type="SAM" id="MobiDB-lite"/>
    </source>
</evidence>
<feature type="transmembrane region" description="Helical" evidence="2">
    <location>
        <begin position="242"/>
        <end position="264"/>
    </location>
</feature>
<feature type="transmembrane region" description="Helical" evidence="2">
    <location>
        <begin position="21"/>
        <end position="38"/>
    </location>
</feature>
<proteinExistence type="predicted"/>
<keyword evidence="2" id="KW-0472">Membrane</keyword>
<keyword evidence="4" id="KW-1185">Reference proteome</keyword>
<feature type="transmembrane region" description="Helical" evidence="2">
    <location>
        <begin position="106"/>
        <end position="125"/>
    </location>
</feature>
<name>A0A1T4NFA9_9FIRM</name>
<feature type="transmembrane region" description="Helical" evidence="2">
    <location>
        <begin position="44"/>
        <end position="63"/>
    </location>
</feature>
<feature type="compositionally biased region" description="Basic and acidic residues" evidence="1">
    <location>
        <begin position="334"/>
        <end position="348"/>
    </location>
</feature>
<dbReference type="Proteomes" id="UP000189857">
    <property type="component" value="Unassembled WGS sequence"/>
</dbReference>
<protein>
    <submittedName>
        <fullName evidence="3">Uncharacterized protein</fullName>
    </submittedName>
</protein>
<feature type="compositionally biased region" description="Basic and acidic residues" evidence="1">
    <location>
        <begin position="413"/>
        <end position="429"/>
    </location>
</feature>
<sequence length="456" mass="50648">MEELVKIKNRVRNIIRDFDDIIIPVIKLIWAFIVFSTINKSFGYTPLFSKGMFVLLVSILCALMPDSFMLFIVGTIMCVNSFVVGLETGLFFIVIFIAMYCVYLRFFPKHCYIILLAFVFSYFSIQGVLPLLIGVVAGIAGVVPAAFGIVLYYFGDVLKNLDHTIKTAEDPEKVEAFNYLKDYFKGNKELIAMIAAFAVTIIVVGVVYRLTFKYAKYVAIAAGAFVNIVAFMIVSTKVGADISMGGIFISTLLALVAVCAFQFCKGFIDYRKTERVQFEDDEYYYYVKAVPKFGEDLDKAARMRGQIKGKVIPAANSMQTKKKMLTDSANAEKLSAERKAAEATERRMRQQNAEMQGRPAGIPQKTNTSNGGGRPVATQEKPRIKTPLAATEPGETDEMLMRVAKGENPGAFTRKEVPSRVKAGGEKPSVKRGASQVLRNAERSANKNPNRNPNRS</sequence>
<dbReference type="RefSeq" id="WP_078787402.1">
    <property type="nucleotide sequence ID" value="NZ_FMTO01000008.1"/>
</dbReference>
<organism evidence="3 4">
    <name type="scientific">Eubacterium ruminantium</name>
    <dbReference type="NCBI Taxonomy" id="42322"/>
    <lineage>
        <taxon>Bacteria</taxon>
        <taxon>Bacillati</taxon>
        <taxon>Bacillota</taxon>
        <taxon>Clostridia</taxon>
        <taxon>Eubacteriales</taxon>
        <taxon>Eubacteriaceae</taxon>
        <taxon>Eubacterium</taxon>
    </lineage>
</organism>
<feature type="compositionally biased region" description="Polar residues" evidence="1">
    <location>
        <begin position="446"/>
        <end position="456"/>
    </location>
</feature>
<dbReference type="OrthoDB" id="1766220at2"/>
<dbReference type="AlphaFoldDB" id="A0A1T4NFA9"/>
<reference evidence="3 4" key="1">
    <citation type="submission" date="2017-02" db="EMBL/GenBank/DDBJ databases">
        <authorList>
            <person name="Peterson S.W."/>
        </authorList>
    </citation>
    <scope>NUCLEOTIDE SEQUENCE [LARGE SCALE GENOMIC DNA]</scope>
    <source>
        <strain evidence="3 4">ATCC 17233</strain>
    </source>
</reference>
<gene>
    <name evidence="3" type="ORF">SAMN02745110_01558</name>
</gene>
<evidence type="ECO:0000313" key="4">
    <source>
        <dbReference type="Proteomes" id="UP000189857"/>
    </source>
</evidence>
<keyword evidence="2" id="KW-0812">Transmembrane</keyword>